<feature type="compositionally biased region" description="Basic and acidic residues" evidence="6">
    <location>
        <begin position="257"/>
        <end position="275"/>
    </location>
</feature>
<dbReference type="EMBL" id="KI394767">
    <property type="protein sequence ID" value="ERN01595.1"/>
    <property type="molecule type" value="Genomic_DNA"/>
</dbReference>
<accession>W1P3Q7</accession>
<keyword evidence="9" id="KW-1185">Reference proteome</keyword>
<feature type="compositionally biased region" description="Polar residues" evidence="6">
    <location>
        <begin position="227"/>
        <end position="237"/>
    </location>
</feature>
<keyword evidence="3" id="KW-0238">DNA-binding</keyword>
<evidence type="ECO:0000256" key="1">
    <source>
        <dbReference type="ARBA" id="ARBA00004123"/>
    </source>
</evidence>
<gene>
    <name evidence="8" type="ORF">AMTR_s00002p00272200</name>
</gene>
<dbReference type="CDD" id="cd10017">
    <property type="entry name" value="B3_DNA"/>
    <property type="match status" value="2"/>
</dbReference>
<name>W1P3Q7_AMBTC</name>
<keyword evidence="2" id="KW-0805">Transcription regulation</keyword>
<dbReference type="OMA" id="WEVICIC"/>
<dbReference type="AlphaFoldDB" id="W1P3Q7"/>
<dbReference type="InterPro" id="IPR003340">
    <property type="entry name" value="B3_DNA-bd"/>
</dbReference>
<evidence type="ECO:0000256" key="2">
    <source>
        <dbReference type="ARBA" id="ARBA00023015"/>
    </source>
</evidence>
<evidence type="ECO:0000313" key="9">
    <source>
        <dbReference type="Proteomes" id="UP000017836"/>
    </source>
</evidence>
<feature type="region of interest" description="Disordered" evidence="6">
    <location>
        <begin position="218"/>
        <end position="237"/>
    </location>
</feature>
<keyword evidence="4" id="KW-0804">Transcription</keyword>
<dbReference type="PANTHER" id="PTHR31391">
    <property type="entry name" value="B3 DOMAIN-CONTAINING PROTEIN OS11G0197600-RELATED"/>
    <property type="match status" value="1"/>
</dbReference>
<feature type="domain" description="TF-B3" evidence="7">
    <location>
        <begin position="26"/>
        <end position="119"/>
    </location>
</feature>
<dbReference type="SMR" id="W1P3Q7"/>
<feature type="compositionally biased region" description="Polar residues" evidence="6">
    <location>
        <begin position="279"/>
        <end position="288"/>
    </location>
</feature>
<dbReference type="SUPFAM" id="SSF101936">
    <property type="entry name" value="DNA-binding pseudobarrel domain"/>
    <property type="match status" value="2"/>
</dbReference>
<dbReference type="InterPro" id="IPR015300">
    <property type="entry name" value="DNA-bd_pseudobarrel_sf"/>
</dbReference>
<dbReference type="Gramene" id="ERN01595">
    <property type="protein sequence ID" value="ERN01595"/>
    <property type="gene ID" value="AMTR_s00002p00272200"/>
</dbReference>
<evidence type="ECO:0000256" key="3">
    <source>
        <dbReference type="ARBA" id="ARBA00023125"/>
    </source>
</evidence>
<keyword evidence="5" id="KW-0539">Nucleus</keyword>
<dbReference type="OrthoDB" id="1666376at2759"/>
<dbReference type="eggNOG" id="ENOG502RZR8">
    <property type="taxonomic scope" value="Eukaryota"/>
</dbReference>
<dbReference type="GO" id="GO:0005634">
    <property type="term" value="C:nucleus"/>
    <property type="evidence" value="ECO:0007669"/>
    <property type="project" value="UniProtKB-SubCell"/>
</dbReference>
<dbReference type="GO" id="GO:0003677">
    <property type="term" value="F:DNA binding"/>
    <property type="evidence" value="ECO:0007669"/>
    <property type="project" value="UniProtKB-KW"/>
</dbReference>
<evidence type="ECO:0000256" key="5">
    <source>
        <dbReference type="ARBA" id="ARBA00023242"/>
    </source>
</evidence>
<evidence type="ECO:0000256" key="6">
    <source>
        <dbReference type="SAM" id="MobiDB-lite"/>
    </source>
</evidence>
<organism evidence="8 9">
    <name type="scientific">Amborella trichopoda</name>
    <dbReference type="NCBI Taxonomy" id="13333"/>
    <lineage>
        <taxon>Eukaryota</taxon>
        <taxon>Viridiplantae</taxon>
        <taxon>Streptophyta</taxon>
        <taxon>Embryophyta</taxon>
        <taxon>Tracheophyta</taxon>
        <taxon>Spermatophyta</taxon>
        <taxon>Magnoliopsida</taxon>
        <taxon>Amborellales</taxon>
        <taxon>Amborellaceae</taxon>
        <taxon>Amborella</taxon>
    </lineage>
</organism>
<evidence type="ECO:0000256" key="4">
    <source>
        <dbReference type="ARBA" id="ARBA00023163"/>
    </source>
</evidence>
<dbReference type="Pfam" id="PF02362">
    <property type="entry name" value="B3"/>
    <property type="match status" value="2"/>
</dbReference>
<dbReference type="Gene3D" id="2.40.330.10">
    <property type="entry name" value="DNA-binding pseudobarrel domain"/>
    <property type="match status" value="2"/>
</dbReference>
<evidence type="ECO:0000313" key="8">
    <source>
        <dbReference type="EMBL" id="ERN01595.1"/>
    </source>
</evidence>
<comment type="subcellular location">
    <subcellularLocation>
        <location evidence="1">Nucleus</location>
    </subcellularLocation>
</comment>
<sequence length="494" mass="56141">MEDYRTCSNCELHCHKVDPFQVFKTRPRFLKEMAGDFSKELALPQELYKHINGVASERAILESPSGKLWLVELKKTEEGAFFQNGWKEFIKGHSVKLGESIVFRYDGNLRFDVQIFGSNGYQREDMFIANTCKKSTSNEGEGELNEAIDAASIKSCKSYAKRKLKFLLMNNFTPPVAKEQDMGVDNHEQCVDVSQTRDCKDHEKRKLSSYQSKLCKKHVRPRKLTETGDSMESTPMTPTEDHLVVQNEIIACPQEETVGKPDDADESVLHRESGDPKNLTENGDSTESTPLTLYEDLVQNQILVSPQEENVTRTNERVLSSRTDGYTKEKKESIDVVRTHIPKQTSSPKFLRKFQSGRRVVTLDEKARALEAANSFKTNNPRCVIAMKPSNVYHCFYLHIPRSFAKMHLPKVRLAMHLRDPTGREWEVICICREGNATALSGGWAAFSIGNNLEEGDVCIFELKEEKLMAVHIFRVVEEIVPLIRCLEPISAGN</sequence>
<dbReference type="SMART" id="SM01019">
    <property type="entry name" value="B3"/>
    <property type="match status" value="2"/>
</dbReference>
<dbReference type="HOGENOM" id="CLU_015069_1_4_1"/>
<dbReference type="KEGG" id="atr:18429680"/>
<dbReference type="InterPro" id="IPR044837">
    <property type="entry name" value="REM16-like"/>
</dbReference>
<dbReference type="STRING" id="13333.W1P3Q7"/>
<dbReference type="Proteomes" id="UP000017836">
    <property type="component" value="Unassembled WGS sequence"/>
</dbReference>
<proteinExistence type="predicted"/>
<protein>
    <recommendedName>
        <fullName evidence="7">TF-B3 domain-containing protein</fullName>
    </recommendedName>
</protein>
<dbReference type="PANTHER" id="PTHR31391:SF106">
    <property type="entry name" value="B3 DOMAIN-CONTAINING PROTEIN OS01G0723500"/>
    <property type="match status" value="1"/>
</dbReference>
<dbReference type="PROSITE" id="PS50863">
    <property type="entry name" value="B3"/>
    <property type="match status" value="2"/>
</dbReference>
<reference evidence="9" key="1">
    <citation type="journal article" date="2013" name="Science">
        <title>The Amborella genome and the evolution of flowering plants.</title>
        <authorList>
            <consortium name="Amborella Genome Project"/>
        </authorList>
    </citation>
    <scope>NUCLEOTIDE SEQUENCE [LARGE SCALE GENOMIC DNA]</scope>
</reference>
<evidence type="ECO:0000259" key="7">
    <source>
        <dbReference type="PROSITE" id="PS50863"/>
    </source>
</evidence>
<feature type="domain" description="TF-B3" evidence="7">
    <location>
        <begin position="383"/>
        <end position="477"/>
    </location>
</feature>
<feature type="region of interest" description="Disordered" evidence="6">
    <location>
        <begin position="253"/>
        <end position="288"/>
    </location>
</feature>